<sequence>MKSQVRFVENDPIYGRQNSLPVGSRLPFFLPLLNRSGKAPH</sequence>
<reference evidence="1 2" key="1">
    <citation type="submission" date="2015-03" db="EMBL/GenBank/DDBJ databases">
        <authorList>
            <person name="Murphy D."/>
        </authorList>
    </citation>
    <scope>NUCLEOTIDE SEQUENCE [LARGE SCALE GENOMIC DNA]</scope>
    <source>
        <strain evidence="1 2">68/02</strain>
    </source>
</reference>
<evidence type="ECO:0000313" key="2">
    <source>
        <dbReference type="Proteomes" id="UP000042054"/>
    </source>
</evidence>
<dbReference type="Proteomes" id="UP000042054">
    <property type="component" value="Unassembled WGS sequence"/>
</dbReference>
<dbReference type="RefSeq" id="WP_261373647.1">
    <property type="nucleotide sequence ID" value="NZ_CABIHO010000078.1"/>
</dbReference>
<gene>
    <name evidence="1" type="ORF">ERS008555_00412</name>
</gene>
<dbReference type="STRING" id="29485.CH64_2199"/>
<dbReference type="AlphaFoldDB" id="A0A0U1HNL1"/>
<organism evidence="1 2">
    <name type="scientific">Yersinia rohdei</name>
    <dbReference type="NCBI Taxonomy" id="29485"/>
    <lineage>
        <taxon>Bacteria</taxon>
        <taxon>Pseudomonadati</taxon>
        <taxon>Pseudomonadota</taxon>
        <taxon>Gammaproteobacteria</taxon>
        <taxon>Enterobacterales</taxon>
        <taxon>Yersiniaceae</taxon>
        <taxon>Yersinia</taxon>
    </lineage>
</organism>
<protein>
    <submittedName>
        <fullName evidence="1">Uncharacterized protein</fullName>
    </submittedName>
</protein>
<dbReference type="EMBL" id="CTKE01000002">
    <property type="protein sequence ID" value="CQI88082.1"/>
    <property type="molecule type" value="Genomic_DNA"/>
</dbReference>
<evidence type="ECO:0000313" key="1">
    <source>
        <dbReference type="EMBL" id="CQI88082.1"/>
    </source>
</evidence>
<name>A0A0U1HNL1_YERRO</name>
<proteinExistence type="predicted"/>
<accession>A0A0U1HNL1</accession>